<dbReference type="RefSeq" id="WP_056933537.1">
    <property type="nucleotide sequence ID" value="NZ_CP013050.1"/>
</dbReference>
<dbReference type="AlphaFoldDB" id="A0A0S1XAB5"/>
<evidence type="ECO:0000256" key="2">
    <source>
        <dbReference type="ARBA" id="ARBA00025626"/>
    </source>
</evidence>
<evidence type="ECO:0000256" key="1">
    <source>
        <dbReference type="ARBA" id="ARBA00023118"/>
    </source>
</evidence>
<dbReference type="Proteomes" id="UP000066042">
    <property type="component" value="Chromosome"/>
</dbReference>
<gene>
    <name evidence="3" type="ORF">TBCH5v1_0734</name>
</gene>
<dbReference type="PATRIC" id="fig|55802.8.peg.729"/>
<proteinExistence type="predicted"/>
<comment type="function">
    <text evidence="2">CRISPR (clustered regularly interspaced short palindromic repeat) is an adaptive immune system that provides protection against mobile genetic elements (viruses, transposable elements and conjugative plasmids). CRISPR clusters contain spacers, sequences complementary to antecedent mobile elements, and target invading nucleic acids. CRISPR clusters are transcribed and processed into CRISPR RNA (crRNA).</text>
</comment>
<reference evidence="3 4" key="1">
    <citation type="journal article" date="2016" name="Genome Announc.">
        <title>Complete genome sequence of the hyperthermophilic and piezophilic archaeon Thermococcus barophilus Ch5, capable of growth at the expense of hydrogenogenesis from carbon monoxide and formate.</title>
        <authorList>
            <person name="Oger P."/>
            <person name="Sokolova T.G."/>
            <person name="Kozhevnikova D.A."/>
            <person name="Taranov E.A."/>
            <person name="Vannier P."/>
            <person name="Lee H.S."/>
            <person name="Kwon K.K."/>
            <person name="Kang S.G."/>
            <person name="Lee J.H."/>
            <person name="Bonch-Osmolovskaya E.A."/>
            <person name="Lebedinsky A.V."/>
        </authorList>
    </citation>
    <scope>NUCLEOTIDE SEQUENCE [LARGE SCALE GENOMIC DNA]</scope>
    <source>
        <strain evidence="4">Ch5</strain>
    </source>
</reference>
<organism evidence="3 4">
    <name type="scientific">Thermococcus barophilus</name>
    <dbReference type="NCBI Taxonomy" id="55802"/>
    <lineage>
        <taxon>Archaea</taxon>
        <taxon>Methanobacteriati</taxon>
        <taxon>Methanobacteriota</taxon>
        <taxon>Thermococci</taxon>
        <taxon>Thermococcales</taxon>
        <taxon>Thermococcaceae</taxon>
        <taxon>Thermococcus</taxon>
    </lineage>
</organism>
<dbReference type="EMBL" id="CP013050">
    <property type="protein sequence ID" value="ALM74692.1"/>
    <property type="molecule type" value="Genomic_DNA"/>
</dbReference>
<evidence type="ECO:0000313" key="4">
    <source>
        <dbReference type="Proteomes" id="UP000066042"/>
    </source>
</evidence>
<dbReference type="GO" id="GO:0051607">
    <property type="term" value="P:defense response to virus"/>
    <property type="evidence" value="ECO:0007669"/>
    <property type="project" value="UniProtKB-KW"/>
</dbReference>
<dbReference type="InterPro" id="IPR010154">
    <property type="entry name" value="CRISPR-assoc_Cas7/Cst2/DevR"/>
</dbReference>
<dbReference type="Pfam" id="PF01905">
    <property type="entry name" value="DevR"/>
    <property type="match status" value="1"/>
</dbReference>
<protein>
    <submittedName>
        <fullName evidence="3">CRISPR-associated regulatory protein, DevR family</fullName>
    </submittedName>
</protein>
<keyword evidence="1" id="KW-0051">Antiviral defense</keyword>
<evidence type="ECO:0000313" key="3">
    <source>
        <dbReference type="EMBL" id="ALM74692.1"/>
    </source>
</evidence>
<dbReference type="GeneID" id="26136012"/>
<dbReference type="NCBIfam" id="TIGR02585">
    <property type="entry name" value="cas_Cst2_DevR"/>
    <property type="match status" value="1"/>
</dbReference>
<accession>A0A0S1XAB5</accession>
<dbReference type="STRING" id="55802.TBCH5v1_0734"/>
<dbReference type="InterPro" id="IPR013414">
    <property type="entry name" value="Cas7/Cst2/DevR_sub_I-B/Tneap"/>
</dbReference>
<dbReference type="NCBIfam" id="TIGR01875">
    <property type="entry name" value="cas_MJ0381"/>
    <property type="match status" value="1"/>
</dbReference>
<sequence>MKGIEIVWLSKTDLTNLNSGEGESNLIDIKKFKKNGIEYPYVSGQAMRYYIKEAIRRNLGEKEFMCVPDDKGEPCGEPKKCIACDLFGYMKTIKDKGADTRVSPVKVSPAIGLLPFDENSTIDFLTRRHRGTEKAEGDIVNVELGVNIYKVGIAIDVQRVGGEEKIKDRQVKIEYFIDEDERKKRISKVIEALRFLTDYSKQARLLTDFTPDFIIIAFQDIYSHRLQKAIEFKDGKLDIERLEAVLRDVKEYSPKIFVGLLPGLLENEEKVRKVFSEVGLEVKTPDKAIKEAVNYLKNSKL</sequence>
<name>A0A0S1XAB5_THEBA</name>